<dbReference type="PANTHER" id="PTHR34387:SF1">
    <property type="entry name" value="PERIPLASMIC IMMUNOGENIC PROTEIN"/>
    <property type="match status" value="1"/>
</dbReference>
<dbReference type="Gene3D" id="3.30.70.2970">
    <property type="entry name" value="Protein of unknown function (DUF541), domain 2"/>
    <property type="match status" value="1"/>
</dbReference>
<feature type="chain" id="PRO_5007418830" evidence="1">
    <location>
        <begin position="32"/>
        <end position="241"/>
    </location>
</feature>
<dbReference type="InterPro" id="IPR007497">
    <property type="entry name" value="SIMPL/DUF541"/>
</dbReference>
<dbReference type="EMBL" id="LGCM01000035">
    <property type="protein sequence ID" value="KPL81807.1"/>
    <property type="molecule type" value="Genomic_DNA"/>
</dbReference>
<sequence length="241" mass="24846">MKRSFAVLMITAVLALALGACAPLASVAAPAANAPVRQMTANGVGEVYLTPDLAYVSIGVQNQSPNVATALRENNQQAQAVADALKELGVEGKDIQTSSFNIFPMQQYSPTGEMTGVVYQVNNTVYVTVRSLQVLPELLDKVVSVGANTINGISFDVADKSAAVSEARKLAIANAKANAVELAGAAGVELGDLMSLNSYTSGAPIPVFEGKGGMAMDAAAPPVSAGQLMITVNADLTYTIR</sequence>
<dbReference type="RefSeq" id="WP_082142964.1">
    <property type="nucleotide sequence ID" value="NZ_BBXZ01000175.1"/>
</dbReference>
<evidence type="ECO:0000313" key="2">
    <source>
        <dbReference type="EMBL" id="GAP19387.1"/>
    </source>
</evidence>
<evidence type="ECO:0000313" key="3">
    <source>
        <dbReference type="EMBL" id="KPL81807.1"/>
    </source>
</evidence>
<dbReference type="STRING" id="229921.ADN01_09465"/>
<dbReference type="PANTHER" id="PTHR34387">
    <property type="entry name" value="SLR1258 PROTEIN"/>
    <property type="match status" value="1"/>
</dbReference>
<feature type="signal peptide" evidence="1">
    <location>
        <begin position="1"/>
        <end position="31"/>
    </location>
</feature>
<proteinExistence type="predicted"/>
<evidence type="ECO:0000256" key="1">
    <source>
        <dbReference type="SAM" id="SignalP"/>
    </source>
</evidence>
<reference evidence="3 4" key="2">
    <citation type="submission" date="2015-07" db="EMBL/GenBank/DDBJ databases">
        <title>Genome sequence of Levilinea saccharolytica DSM 16555.</title>
        <authorList>
            <person name="Hemp J."/>
            <person name="Ward L.M."/>
            <person name="Pace L.A."/>
            <person name="Fischer W.W."/>
        </authorList>
    </citation>
    <scope>NUCLEOTIDE SEQUENCE [LARGE SCALE GENOMIC DNA]</scope>
    <source>
        <strain evidence="3 4">KIBI-1</strain>
    </source>
</reference>
<gene>
    <name evidence="3" type="ORF">ADN01_09465</name>
    <name evidence="2" type="ORF">LSAC_03289</name>
</gene>
<accession>A0A0M8JPX4</accession>
<dbReference type="EMBL" id="DF967975">
    <property type="protein sequence ID" value="GAP19387.1"/>
    <property type="molecule type" value="Genomic_DNA"/>
</dbReference>
<evidence type="ECO:0000313" key="4">
    <source>
        <dbReference type="Proteomes" id="UP000050501"/>
    </source>
</evidence>
<dbReference type="GO" id="GO:0006974">
    <property type="term" value="P:DNA damage response"/>
    <property type="evidence" value="ECO:0007669"/>
    <property type="project" value="TreeGrafter"/>
</dbReference>
<keyword evidence="4" id="KW-1185">Reference proteome</keyword>
<dbReference type="Proteomes" id="UP000050501">
    <property type="component" value="Unassembled WGS sequence"/>
</dbReference>
<reference evidence="2" key="1">
    <citation type="journal article" date="2015" name="Genome Announc.">
        <title>Draft Genome Sequences of Anaerolinea thermolimosa IMO-1, Bellilinea caldifistulae GOMI-1, Leptolinea tardivitalis YMTK-2, Levilinea saccharolytica KIBI-1, Longilinea arvoryzae KOME-1, Previously Described as Members of the Class Anaerolineae (Chloroflexi).</title>
        <authorList>
            <person name="Matsuura N."/>
            <person name="Tourlousse M.D."/>
            <person name="Ohashi A."/>
            <person name="Hugenholtz P."/>
            <person name="Sekiguchi Y."/>
        </authorList>
    </citation>
    <scope>NUCLEOTIDE SEQUENCE</scope>
    <source>
        <strain evidence="2">KIBI-1</strain>
    </source>
</reference>
<dbReference type="Pfam" id="PF04402">
    <property type="entry name" value="SIMPL"/>
    <property type="match status" value="1"/>
</dbReference>
<dbReference type="OrthoDB" id="9785192at2"/>
<dbReference type="Gene3D" id="3.30.110.170">
    <property type="entry name" value="Protein of unknown function (DUF541), domain 1"/>
    <property type="match status" value="1"/>
</dbReference>
<keyword evidence="1" id="KW-0732">Signal</keyword>
<protein>
    <submittedName>
        <fullName evidence="2">Uncharacterized conserved protein</fullName>
    </submittedName>
</protein>
<dbReference type="AlphaFoldDB" id="A0A0M8JPX4"/>
<dbReference type="PROSITE" id="PS51257">
    <property type="entry name" value="PROKAR_LIPOPROTEIN"/>
    <property type="match status" value="1"/>
</dbReference>
<organism evidence="2">
    <name type="scientific">Levilinea saccharolytica</name>
    <dbReference type="NCBI Taxonomy" id="229921"/>
    <lineage>
        <taxon>Bacteria</taxon>
        <taxon>Bacillati</taxon>
        <taxon>Chloroflexota</taxon>
        <taxon>Anaerolineae</taxon>
        <taxon>Anaerolineales</taxon>
        <taxon>Anaerolineaceae</taxon>
        <taxon>Levilinea</taxon>
    </lineage>
</organism>
<name>A0A0M8JPX4_9CHLR</name>
<dbReference type="InterPro" id="IPR052022">
    <property type="entry name" value="26kDa_periplasmic_antigen"/>
</dbReference>